<dbReference type="Proteomes" id="UP001147747">
    <property type="component" value="Unassembled WGS sequence"/>
</dbReference>
<gene>
    <name evidence="1" type="ORF">N7509_007680</name>
</gene>
<dbReference type="AlphaFoldDB" id="A0A9W9VZU8"/>
<evidence type="ECO:0000313" key="1">
    <source>
        <dbReference type="EMBL" id="KAJ5392190.1"/>
    </source>
</evidence>
<dbReference type="EMBL" id="JAPZBU010000008">
    <property type="protein sequence ID" value="KAJ5392190.1"/>
    <property type="molecule type" value="Genomic_DNA"/>
</dbReference>
<keyword evidence="2" id="KW-1185">Reference proteome</keyword>
<organism evidence="1 2">
    <name type="scientific">Penicillium cosmopolitanum</name>
    <dbReference type="NCBI Taxonomy" id="1131564"/>
    <lineage>
        <taxon>Eukaryota</taxon>
        <taxon>Fungi</taxon>
        <taxon>Dikarya</taxon>
        <taxon>Ascomycota</taxon>
        <taxon>Pezizomycotina</taxon>
        <taxon>Eurotiomycetes</taxon>
        <taxon>Eurotiomycetidae</taxon>
        <taxon>Eurotiales</taxon>
        <taxon>Aspergillaceae</taxon>
        <taxon>Penicillium</taxon>
    </lineage>
</organism>
<dbReference type="GeneID" id="81371297"/>
<proteinExistence type="predicted"/>
<comment type="caution">
    <text evidence="1">The sequence shown here is derived from an EMBL/GenBank/DDBJ whole genome shotgun (WGS) entry which is preliminary data.</text>
</comment>
<reference evidence="1" key="1">
    <citation type="submission" date="2022-12" db="EMBL/GenBank/DDBJ databases">
        <authorList>
            <person name="Petersen C."/>
        </authorList>
    </citation>
    <scope>NUCLEOTIDE SEQUENCE</scope>
    <source>
        <strain evidence="1">IBT 29677</strain>
    </source>
</reference>
<evidence type="ECO:0000313" key="2">
    <source>
        <dbReference type="Proteomes" id="UP001147747"/>
    </source>
</evidence>
<name>A0A9W9VZU8_9EURO</name>
<reference evidence="1" key="2">
    <citation type="journal article" date="2023" name="IMA Fungus">
        <title>Comparative genomic study of the Penicillium genus elucidates a diverse pangenome and 15 lateral gene transfer events.</title>
        <authorList>
            <person name="Petersen C."/>
            <person name="Sorensen T."/>
            <person name="Nielsen M.R."/>
            <person name="Sondergaard T.E."/>
            <person name="Sorensen J.L."/>
            <person name="Fitzpatrick D.A."/>
            <person name="Frisvad J.C."/>
            <person name="Nielsen K.L."/>
        </authorList>
    </citation>
    <scope>NUCLEOTIDE SEQUENCE</scope>
    <source>
        <strain evidence="1">IBT 29677</strain>
    </source>
</reference>
<dbReference type="RefSeq" id="XP_056487868.1">
    <property type="nucleotide sequence ID" value="XM_056632317.1"/>
</dbReference>
<accession>A0A9W9VZU8</accession>
<protein>
    <submittedName>
        <fullName evidence="1">Uncharacterized protein</fullName>
    </submittedName>
</protein>
<sequence>MHQSDDTITWLKEPRKGGIWVEYLELLIELSRIGQAVSLTNTTDHAAFKSLHADCLALETKQLDYWTKINPDREPPTYARGELNTGISPTDDLFGPAYRFSCLDDAILHSILWLAMSFLYPLIHQCRVLTNSKYTLSHSSLLIDDSQDEAHRLSLSYVSKAARCLPYCGQKGMNAWGMSYAVWVATQASRVYTHKKDWDRFMWAQNALLYVESLGFGIAGQFYNMWGNYWFETHKHDPYRVMSLRGQVEKCKIDPYGDAPNKYGV</sequence>
<dbReference type="OrthoDB" id="4491390at2759"/>